<dbReference type="EMBL" id="JAAMPI010000602">
    <property type="protein sequence ID" value="KAF4629991.1"/>
    <property type="molecule type" value="Genomic_DNA"/>
</dbReference>
<dbReference type="PROSITE" id="PS50005">
    <property type="entry name" value="TPR"/>
    <property type="match status" value="1"/>
</dbReference>
<evidence type="ECO:0008006" key="4">
    <source>
        <dbReference type="Google" id="ProtNLM"/>
    </source>
</evidence>
<evidence type="ECO:0000313" key="3">
    <source>
        <dbReference type="Proteomes" id="UP000566819"/>
    </source>
</evidence>
<accession>A0A8H4RJM4</accession>
<dbReference type="OrthoDB" id="674604at2759"/>
<name>A0A8H4RJM4_9HELO</name>
<keyword evidence="1" id="KW-0802">TPR repeat</keyword>
<dbReference type="InterPro" id="IPR027417">
    <property type="entry name" value="P-loop_NTPase"/>
</dbReference>
<sequence length="727" mass="82773">MALIRLLQQKHDGEIGEEEVIFQDMEVNADISKTVNKARWEKIQFYAKQAAADGLQYFWEEALRKSRWFTRGWTLQELIAPRLVNFFSLEGERLGSKLSLESIIHKITGIAKNALRGDVLPNFSIKERMSWAERRNTTIEEDKAYCLIGVFDVSIVLNYGKRKDQAFRRLKEEIHKLYKGVDFEQFAVGLNLVSFPKATQFVARENELSKMHELLYSHSNRTCVVLYGLGGIGKTQLAIEYIRRHKEKYTAIFWLNTNDQDSLKLSFRDVAQQGSIIITTRYSRVSQGRRVYVQKLLDVKEGLEILSNTSGRKDIAEDPGAVELVKELDGLPLALSTAGAHLEHVSITLSDYLRLYKTLWLKLQTTSPQLESYEDRSLYTTWQITFDRIQQQNPASASLLKLWAYFDRQDIWFELLRHANSLGDGWIQELTKDELNFNKAVALLCSFGLVDPDRALQQQFGSGGYSVHSCVHSWTVFVLNKEWDEFFAQLALTCVALEIPKRDERNSWVLQQRLLQHAIRHEQFILEGKVDPKGIEWALDSLGHLWFDQGKLAEAQAMYTRALQGYEEALGPKHTSTLSAVGNLGNLYKDQGKLAEAQAMYTRALQGYEEALGPKHTSTLDTVNNLGNLYKDQGKLAEAEAIYTRALQGYEDALGPQLVPSYLPALNTMFAFGDLLSQTGRKDMAKGMYARALSGYTIVQGPSSKWCEQLKDRLQALIEHNPTVVSL</sequence>
<dbReference type="Gene3D" id="1.25.40.10">
    <property type="entry name" value="Tetratricopeptide repeat domain"/>
    <property type="match status" value="1"/>
</dbReference>
<dbReference type="InterPro" id="IPR019734">
    <property type="entry name" value="TPR_rpt"/>
</dbReference>
<dbReference type="PANTHER" id="PTHR10622:SF13">
    <property type="entry name" value="NACHT DOMAIN-CONTAINING PROTEIN"/>
    <property type="match status" value="1"/>
</dbReference>
<comment type="caution">
    <text evidence="2">The sequence shown here is derived from an EMBL/GenBank/DDBJ whole genome shotgun (WGS) entry which is preliminary data.</text>
</comment>
<reference evidence="2 3" key="1">
    <citation type="submission" date="2020-03" db="EMBL/GenBank/DDBJ databases">
        <title>Draft Genome Sequence of Cudoniella acicularis.</title>
        <authorList>
            <person name="Buettner E."/>
            <person name="Kellner H."/>
        </authorList>
    </citation>
    <scope>NUCLEOTIDE SEQUENCE [LARGE SCALE GENOMIC DNA]</scope>
    <source>
        <strain evidence="2 3">DSM 108380</strain>
    </source>
</reference>
<dbReference type="Gene3D" id="3.40.50.300">
    <property type="entry name" value="P-loop containing nucleotide triphosphate hydrolases"/>
    <property type="match status" value="1"/>
</dbReference>
<protein>
    <recommendedName>
        <fullName evidence="4">NB-ARC domain-containing protein</fullName>
    </recommendedName>
</protein>
<feature type="repeat" description="TPR" evidence="1">
    <location>
        <begin position="620"/>
        <end position="653"/>
    </location>
</feature>
<dbReference type="InterPro" id="IPR011990">
    <property type="entry name" value="TPR-like_helical_dom_sf"/>
</dbReference>
<dbReference type="Proteomes" id="UP000566819">
    <property type="component" value="Unassembled WGS sequence"/>
</dbReference>
<proteinExistence type="predicted"/>
<evidence type="ECO:0000256" key="1">
    <source>
        <dbReference type="PROSITE-ProRule" id="PRU00339"/>
    </source>
</evidence>
<dbReference type="Pfam" id="PF13374">
    <property type="entry name" value="TPR_10"/>
    <property type="match status" value="1"/>
</dbReference>
<gene>
    <name evidence="2" type="ORF">G7Y89_g8153</name>
</gene>
<dbReference type="AlphaFoldDB" id="A0A8H4RJM4"/>
<organism evidence="2 3">
    <name type="scientific">Cudoniella acicularis</name>
    <dbReference type="NCBI Taxonomy" id="354080"/>
    <lineage>
        <taxon>Eukaryota</taxon>
        <taxon>Fungi</taxon>
        <taxon>Dikarya</taxon>
        <taxon>Ascomycota</taxon>
        <taxon>Pezizomycotina</taxon>
        <taxon>Leotiomycetes</taxon>
        <taxon>Helotiales</taxon>
        <taxon>Tricladiaceae</taxon>
        <taxon>Cudoniella</taxon>
    </lineage>
</organism>
<keyword evidence="3" id="KW-1185">Reference proteome</keyword>
<dbReference type="PANTHER" id="PTHR10622">
    <property type="entry name" value="HET DOMAIN-CONTAINING PROTEIN"/>
    <property type="match status" value="1"/>
</dbReference>
<dbReference type="SUPFAM" id="SSF52540">
    <property type="entry name" value="P-loop containing nucleoside triphosphate hydrolases"/>
    <property type="match status" value="1"/>
</dbReference>
<dbReference type="GO" id="GO:0043531">
    <property type="term" value="F:ADP binding"/>
    <property type="evidence" value="ECO:0007669"/>
    <property type="project" value="InterPro"/>
</dbReference>
<dbReference type="SMART" id="SM00028">
    <property type="entry name" value="TPR"/>
    <property type="match status" value="3"/>
</dbReference>
<dbReference type="SUPFAM" id="SSF48452">
    <property type="entry name" value="TPR-like"/>
    <property type="match status" value="1"/>
</dbReference>
<evidence type="ECO:0000313" key="2">
    <source>
        <dbReference type="EMBL" id="KAF4629991.1"/>
    </source>
</evidence>
<dbReference type="Pfam" id="PF13424">
    <property type="entry name" value="TPR_12"/>
    <property type="match status" value="1"/>
</dbReference>